<evidence type="ECO:0000256" key="1">
    <source>
        <dbReference type="SAM" id="SignalP"/>
    </source>
</evidence>
<name>A0A6A6Q6Z8_9PEZI</name>
<feature type="chain" id="PRO_5025647694" description="Ig-like domain-containing protein" evidence="1">
    <location>
        <begin position="18"/>
        <end position="243"/>
    </location>
</feature>
<reference evidence="2" key="1">
    <citation type="journal article" date="2020" name="Stud. Mycol.">
        <title>101 Dothideomycetes genomes: a test case for predicting lifestyles and emergence of pathogens.</title>
        <authorList>
            <person name="Haridas S."/>
            <person name="Albert R."/>
            <person name="Binder M."/>
            <person name="Bloem J."/>
            <person name="Labutti K."/>
            <person name="Salamov A."/>
            <person name="Andreopoulos B."/>
            <person name="Baker S."/>
            <person name="Barry K."/>
            <person name="Bills G."/>
            <person name="Bluhm B."/>
            <person name="Cannon C."/>
            <person name="Castanera R."/>
            <person name="Culley D."/>
            <person name="Daum C."/>
            <person name="Ezra D."/>
            <person name="Gonzalez J."/>
            <person name="Henrissat B."/>
            <person name="Kuo A."/>
            <person name="Liang C."/>
            <person name="Lipzen A."/>
            <person name="Lutzoni F."/>
            <person name="Magnuson J."/>
            <person name="Mondo S."/>
            <person name="Nolan M."/>
            <person name="Ohm R."/>
            <person name="Pangilinan J."/>
            <person name="Park H.-J."/>
            <person name="Ramirez L."/>
            <person name="Alfaro M."/>
            <person name="Sun H."/>
            <person name="Tritt A."/>
            <person name="Yoshinaga Y."/>
            <person name="Zwiers L.-H."/>
            <person name="Turgeon B."/>
            <person name="Goodwin S."/>
            <person name="Spatafora J."/>
            <person name="Crous P."/>
            <person name="Grigoriev I."/>
        </authorList>
    </citation>
    <scope>NUCLEOTIDE SEQUENCE</scope>
    <source>
        <strain evidence="2">CBS 113389</strain>
    </source>
</reference>
<dbReference type="Proteomes" id="UP000799767">
    <property type="component" value="Unassembled WGS sequence"/>
</dbReference>
<evidence type="ECO:0000313" key="3">
    <source>
        <dbReference type="Proteomes" id="UP000799767"/>
    </source>
</evidence>
<dbReference type="AlphaFoldDB" id="A0A6A6Q6Z8"/>
<feature type="signal peptide" evidence="1">
    <location>
        <begin position="1"/>
        <end position="17"/>
    </location>
</feature>
<organism evidence="2 3">
    <name type="scientific">Neohortaea acidophila</name>
    <dbReference type="NCBI Taxonomy" id="245834"/>
    <lineage>
        <taxon>Eukaryota</taxon>
        <taxon>Fungi</taxon>
        <taxon>Dikarya</taxon>
        <taxon>Ascomycota</taxon>
        <taxon>Pezizomycotina</taxon>
        <taxon>Dothideomycetes</taxon>
        <taxon>Dothideomycetidae</taxon>
        <taxon>Mycosphaerellales</taxon>
        <taxon>Teratosphaeriaceae</taxon>
        <taxon>Neohortaea</taxon>
    </lineage>
</organism>
<dbReference type="OrthoDB" id="3905008at2759"/>
<protein>
    <recommendedName>
        <fullName evidence="4">Ig-like domain-containing protein</fullName>
    </recommendedName>
</protein>
<sequence>MAKLILILLSIISLALSAKLSAVTPSITAPASTPLVTIAPALLAREITSCALVKAPAFTIDGHAYPASSSCTCNGGVEAGASRTVGKDGATTWECAANSTPMPISTEEPAPTPTWVIQLNIGTQKFMVGDWHQDELTPLMGIPCGVEGCDPKYAQDFHFNWTSSSEALSDGALGAVGVANTALGTVTMSGNGDGIQARMEAMLKSINTAVLKSSQCEQVTSLVPSPLRRRFSPGTEGYITQTM</sequence>
<keyword evidence="3" id="KW-1185">Reference proteome</keyword>
<dbReference type="GeneID" id="54476107"/>
<dbReference type="RefSeq" id="XP_033594420.1">
    <property type="nucleotide sequence ID" value="XM_033735105.1"/>
</dbReference>
<keyword evidence="1" id="KW-0732">Signal</keyword>
<accession>A0A6A6Q6Z8</accession>
<dbReference type="EMBL" id="MU001631">
    <property type="protein sequence ID" value="KAF2487851.1"/>
    <property type="molecule type" value="Genomic_DNA"/>
</dbReference>
<evidence type="ECO:0000313" key="2">
    <source>
        <dbReference type="EMBL" id="KAF2487851.1"/>
    </source>
</evidence>
<gene>
    <name evidence="2" type="ORF">BDY17DRAFT_307187</name>
</gene>
<proteinExistence type="predicted"/>
<evidence type="ECO:0008006" key="4">
    <source>
        <dbReference type="Google" id="ProtNLM"/>
    </source>
</evidence>